<evidence type="ECO:0000256" key="1">
    <source>
        <dbReference type="ARBA" id="ARBA00022598"/>
    </source>
</evidence>
<evidence type="ECO:0000259" key="5">
    <source>
        <dbReference type="PROSITE" id="PS50975"/>
    </source>
</evidence>
<dbReference type="AlphaFoldDB" id="A0A0D2J0D6"/>
<protein>
    <submittedName>
        <fullName evidence="6">Biotin carboxylase</fullName>
    </submittedName>
</protein>
<feature type="domain" description="ATP-grasp" evidence="5">
    <location>
        <begin position="116"/>
        <end position="321"/>
    </location>
</feature>
<evidence type="ECO:0000313" key="7">
    <source>
        <dbReference type="Proteomes" id="UP000032233"/>
    </source>
</evidence>
<dbReference type="EMBL" id="AZAC01000045">
    <property type="protein sequence ID" value="KIX11704.1"/>
    <property type="molecule type" value="Genomic_DNA"/>
</dbReference>
<dbReference type="PROSITE" id="PS50975">
    <property type="entry name" value="ATP_GRASP"/>
    <property type="match status" value="1"/>
</dbReference>
<dbReference type="Pfam" id="PF13535">
    <property type="entry name" value="ATP-grasp_4"/>
    <property type="match status" value="1"/>
</dbReference>
<dbReference type="InParanoid" id="A0A0D2J0D6"/>
<dbReference type="InterPro" id="IPR052032">
    <property type="entry name" value="ATP-dep_AA_Ligase"/>
</dbReference>
<accession>A0A0D2J0D6</accession>
<sequence>MPTPKILVVGTTDDYIEKIRNNHPGRALFITDVKERKTSLLPCPDPAEELKGNLEEPFQVAGQLKEHLKTWDQVITGVTAFDCESLSLASRIAREFGLSFPGLQAVELCRDKLKSKEIWRRDGLACPRALLLDNQAQVGPSRSAIRGPVILKPLSGAGSELVFKCNDPDQARQAYGLISERLARHPNRRLFHKPGNPVLMEEFICGDEFSCDFLITEKTTSIIRLARKYHMPNKPAGTIRAYMVPAPFPQGAFREMLESILFRAAKALGLSNIICMTDFIMQAQVPFLLEMTPRPGGDCLPDLIQMACGLDMLGLCLDLAEGKIPPMPIKTVWRPLVGLRLFSRKAGTITELDAEALRSEPGVLKVNLNRRIGDHITLPPENYDSHILGQVIFEAPPFEDIERKLGRLESLFNLKVE</sequence>
<comment type="caution">
    <text evidence="6">The sequence shown here is derived from an EMBL/GenBank/DDBJ whole genome shotgun (WGS) entry which is preliminary data.</text>
</comment>
<keyword evidence="1" id="KW-0436">Ligase</keyword>
<dbReference type="OrthoDB" id="24041at2"/>
<keyword evidence="7" id="KW-1185">Reference proteome</keyword>
<evidence type="ECO:0000256" key="4">
    <source>
        <dbReference type="PROSITE-ProRule" id="PRU00409"/>
    </source>
</evidence>
<keyword evidence="2 4" id="KW-0547">Nucleotide-binding</keyword>
<organism evidence="6 7">
    <name type="scientific">Dethiosulfatarculus sandiegensis</name>
    <dbReference type="NCBI Taxonomy" id="1429043"/>
    <lineage>
        <taxon>Bacteria</taxon>
        <taxon>Pseudomonadati</taxon>
        <taxon>Thermodesulfobacteriota</taxon>
        <taxon>Desulfarculia</taxon>
        <taxon>Desulfarculales</taxon>
        <taxon>Desulfarculaceae</taxon>
        <taxon>Dethiosulfatarculus</taxon>
    </lineage>
</organism>
<dbReference type="Gene3D" id="3.30.470.20">
    <property type="entry name" value="ATP-grasp fold, B domain"/>
    <property type="match status" value="1"/>
</dbReference>
<evidence type="ECO:0000313" key="6">
    <source>
        <dbReference type="EMBL" id="KIX11704.1"/>
    </source>
</evidence>
<name>A0A0D2J0D6_9BACT</name>
<evidence type="ECO:0000256" key="2">
    <source>
        <dbReference type="ARBA" id="ARBA00022741"/>
    </source>
</evidence>
<dbReference type="SUPFAM" id="SSF56059">
    <property type="entry name" value="Glutathione synthetase ATP-binding domain-like"/>
    <property type="match status" value="1"/>
</dbReference>
<dbReference type="GO" id="GO:0046872">
    <property type="term" value="F:metal ion binding"/>
    <property type="evidence" value="ECO:0007669"/>
    <property type="project" value="InterPro"/>
</dbReference>
<dbReference type="PANTHER" id="PTHR43585">
    <property type="entry name" value="FUMIPYRROLE BIOSYNTHESIS PROTEIN C"/>
    <property type="match status" value="1"/>
</dbReference>
<keyword evidence="3 4" id="KW-0067">ATP-binding</keyword>
<dbReference type="PANTHER" id="PTHR43585:SF2">
    <property type="entry name" value="ATP-GRASP ENZYME FSQD"/>
    <property type="match status" value="1"/>
</dbReference>
<dbReference type="GO" id="GO:0005524">
    <property type="term" value="F:ATP binding"/>
    <property type="evidence" value="ECO:0007669"/>
    <property type="project" value="UniProtKB-UniRule"/>
</dbReference>
<dbReference type="InterPro" id="IPR011761">
    <property type="entry name" value="ATP-grasp"/>
</dbReference>
<dbReference type="Proteomes" id="UP000032233">
    <property type="component" value="Unassembled WGS sequence"/>
</dbReference>
<dbReference type="GO" id="GO:0016874">
    <property type="term" value="F:ligase activity"/>
    <property type="evidence" value="ECO:0007669"/>
    <property type="project" value="UniProtKB-KW"/>
</dbReference>
<dbReference type="STRING" id="1429043.X474_22595"/>
<reference evidence="6 7" key="1">
    <citation type="submission" date="2013-11" db="EMBL/GenBank/DDBJ databases">
        <title>Metagenomic analysis of a methanogenic consortium involved in long chain n-alkane degradation.</title>
        <authorList>
            <person name="Davidova I.A."/>
            <person name="Callaghan A.V."/>
            <person name="Wawrik B."/>
            <person name="Pruitt S."/>
            <person name="Marks C."/>
            <person name="Duncan K.E."/>
            <person name="Suflita J.M."/>
        </authorList>
    </citation>
    <scope>NUCLEOTIDE SEQUENCE [LARGE SCALE GENOMIC DNA]</scope>
    <source>
        <strain evidence="6 7">SPR</strain>
    </source>
</reference>
<gene>
    <name evidence="6" type="ORF">X474_22595</name>
</gene>
<evidence type="ECO:0000256" key="3">
    <source>
        <dbReference type="ARBA" id="ARBA00022840"/>
    </source>
</evidence>
<dbReference type="RefSeq" id="WP_052515450.1">
    <property type="nucleotide sequence ID" value="NZ_AZAC01000045.1"/>
</dbReference>
<proteinExistence type="predicted"/>